<proteinExistence type="predicted"/>
<gene>
    <name evidence="3" type="ORF">Amac_044280</name>
</gene>
<keyword evidence="2" id="KW-0812">Transmembrane</keyword>
<evidence type="ECO:0000313" key="3">
    <source>
        <dbReference type="EMBL" id="GES10831.1"/>
    </source>
</evidence>
<dbReference type="Proteomes" id="UP000331127">
    <property type="component" value="Unassembled WGS sequence"/>
</dbReference>
<feature type="region of interest" description="Disordered" evidence="1">
    <location>
        <begin position="115"/>
        <end position="134"/>
    </location>
</feature>
<keyword evidence="4" id="KW-1185">Reference proteome</keyword>
<feature type="compositionally biased region" description="Basic and acidic residues" evidence="1">
    <location>
        <begin position="76"/>
        <end position="91"/>
    </location>
</feature>
<dbReference type="AlphaFoldDB" id="A0A5M3WU90"/>
<evidence type="ECO:0000256" key="2">
    <source>
        <dbReference type="SAM" id="Phobius"/>
    </source>
</evidence>
<evidence type="ECO:0000256" key="1">
    <source>
        <dbReference type="SAM" id="MobiDB-lite"/>
    </source>
</evidence>
<organism evidence="3 4">
    <name type="scientific">Acrocarpospora macrocephala</name>
    <dbReference type="NCBI Taxonomy" id="150177"/>
    <lineage>
        <taxon>Bacteria</taxon>
        <taxon>Bacillati</taxon>
        <taxon>Actinomycetota</taxon>
        <taxon>Actinomycetes</taxon>
        <taxon>Streptosporangiales</taxon>
        <taxon>Streptosporangiaceae</taxon>
        <taxon>Acrocarpospora</taxon>
    </lineage>
</organism>
<dbReference type="OrthoDB" id="3537703at2"/>
<name>A0A5M3WU90_9ACTN</name>
<accession>A0A5M3WU90</accession>
<evidence type="ECO:0000313" key="4">
    <source>
        <dbReference type="Proteomes" id="UP000331127"/>
    </source>
</evidence>
<feature type="transmembrane region" description="Helical" evidence="2">
    <location>
        <begin position="12"/>
        <end position="33"/>
    </location>
</feature>
<feature type="transmembrane region" description="Helical" evidence="2">
    <location>
        <begin position="42"/>
        <end position="61"/>
    </location>
</feature>
<dbReference type="RefSeq" id="WP_155356230.1">
    <property type="nucleotide sequence ID" value="NZ_BAAAHL010000014.1"/>
</dbReference>
<protein>
    <submittedName>
        <fullName evidence="3">Uncharacterized protein</fullName>
    </submittedName>
</protein>
<reference evidence="3 4" key="1">
    <citation type="submission" date="2019-10" db="EMBL/GenBank/DDBJ databases">
        <title>Whole genome shotgun sequence of Acrocarpospora macrocephala NBRC 16266.</title>
        <authorList>
            <person name="Ichikawa N."/>
            <person name="Kimura A."/>
            <person name="Kitahashi Y."/>
            <person name="Komaki H."/>
            <person name="Oguchi A."/>
        </authorList>
    </citation>
    <scope>NUCLEOTIDE SEQUENCE [LARGE SCALE GENOMIC DNA]</scope>
    <source>
        <strain evidence="3 4">NBRC 16266</strain>
    </source>
</reference>
<feature type="region of interest" description="Disordered" evidence="1">
    <location>
        <begin position="76"/>
        <end position="96"/>
    </location>
</feature>
<keyword evidence="2" id="KW-0472">Membrane</keyword>
<dbReference type="EMBL" id="BLAE01000024">
    <property type="protein sequence ID" value="GES10831.1"/>
    <property type="molecule type" value="Genomic_DNA"/>
</dbReference>
<keyword evidence="2" id="KW-1133">Transmembrane helix</keyword>
<comment type="caution">
    <text evidence="3">The sequence shown here is derived from an EMBL/GenBank/DDBJ whole genome shotgun (WGS) entry which is preliminary data.</text>
</comment>
<sequence>MEQQQGGLSMLQAVVAIVLIVVFAAVLVVLGFLRDDEHWDRLVYLLGGLEAIVFAGVGALFGSSIQRAGTAAARQDAAEAKEEAKSERERAQGLQEAATNGANLAAAVQIAAAGEPDARRGARPEAAAQPSDGRLGDLAAYAQRLFPGV</sequence>